<protein>
    <submittedName>
        <fullName evidence="1">Uncharacterized protein</fullName>
    </submittedName>
</protein>
<name>A0A8S5PF60_9CAUD</name>
<organism evidence="1">
    <name type="scientific">Siphoviridae sp. cthL03</name>
    <dbReference type="NCBI Taxonomy" id="2825615"/>
    <lineage>
        <taxon>Viruses</taxon>
        <taxon>Duplodnaviria</taxon>
        <taxon>Heunggongvirae</taxon>
        <taxon>Uroviricota</taxon>
        <taxon>Caudoviricetes</taxon>
    </lineage>
</organism>
<dbReference type="EMBL" id="BK015413">
    <property type="protein sequence ID" value="DAE05610.1"/>
    <property type="molecule type" value="Genomic_DNA"/>
</dbReference>
<reference evidence="1" key="1">
    <citation type="journal article" date="2021" name="Proc. Natl. Acad. Sci. U.S.A.">
        <title>A Catalog of Tens of Thousands of Viruses from Human Metagenomes Reveals Hidden Associations with Chronic Diseases.</title>
        <authorList>
            <person name="Tisza M.J."/>
            <person name="Buck C.B."/>
        </authorList>
    </citation>
    <scope>NUCLEOTIDE SEQUENCE</scope>
    <source>
        <strain evidence="1">CthL03</strain>
    </source>
</reference>
<sequence length="30" mass="3458">MLGYLDEQFQVMLKILSTNRYVVVNVLLAS</sequence>
<accession>A0A8S5PF60</accession>
<proteinExistence type="predicted"/>
<evidence type="ECO:0000313" key="1">
    <source>
        <dbReference type="EMBL" id="DAE05610.1"/>
    </source>
</evidence>